<dbReference type="PANTHER" id="PTHR23235:SF120">
    <property type="entry name" value="KRUPPEL-LIKE FACTOR 15"/>
    <property type="match status" value="1"/>
</dbReference>
<evidence type="ECO:0000256" key="2">
    <source>
        <dbReference type="ARBA" id="ARBA00022771"/>
    </source>
</evidence>
<dbReference type="AlphaFoldDB" id="A0AAV4RGC2"/>
<feature type="domain" description="C2H2-type" evidence="6">
    <location>
        <begin position="435"/>
        <end position="462"/>
    </location>
</feature>
<organism evidence="7 8">
    <name type="scientific">Caerostris extrusa</name>
    <name type="common">Bark spider</name>
    <name type="synonym">Caerostris bankana</name>
    <dbReference type="NCBI Taxonomy" id="172846"/>
    <lineage>
        <taxon>Eukaryota</taxon>
        <taxon>Metazoa</taxon>
        <taxon>Ecdysozoa</taxon>
        <taxon>Arthropoda</taxon>
        <taxon>Chelicerata</taxon>
        <taxon>Arachnida</taxon>
        <taxon>Araneae</taxon>
        <taxon>Araneomorphae</taxon>
        <taxon>Entelegynae</taxon>
        <taxon>Araneoidea</taxon>
        <taxon>Araneidae</taxon>
        <taxon>Caerostris</taxon>
    </lineage>
</organism>
<dbReference type="GO" id="GO:0000978">
    <property type="term" value="F:RNA polymerase II cis-regulatory region sequence-specific DNA binding"/>
    <property type="evidence" value="ECO:0007669"/>
    <property type="project" value="TreeGrafter"/>
</dbReference>
<dbReference type="GO" id="GO:0000981">
    <property type="term" value="F:DNA-binding transcription factor activity, RNA polymerase II-specific"/>
    <property type="evidence" value="ECO:0007669"/>
    <property type="project" value="TreeGrafter"/>
</dbReference>
<dbReference type="PROSITE" id="PS50157">
    <property type="entry name" value="ZINC_FINGER_C2H2_2"/>
    <property type="match status" value="3"/>
</dbReference>
<gene>
    <name evidence="7" type="primary">Klf15</name>
    <name evidence="7" type="ORF">CEXT_413951</name>
</gene>
<feature type="region of interest" description="Disordered" evidence="5">
    <location>
        <begin position="348"/>
        <end position="370"/>
    </location>
</feature>
<dbReference type="FunFam" id="3.30.160.60:FF:000007">
    <property type="entry name" value="Basic krueppel-like factor 3"/>
    <property type="match status" value="1"/>
</dbReference>
<dbReference type="Gene3D" id="3.30.160.60">
    <property type="entry name" value="Classic Zinc Finger"/>
    <property type="match status" value="3"/>
</dbReference>
<evidence type="ECO:0000256" key="1">
    <source>
        <dbReference type="ARBA" id="ARBA00022723"/>
    </source>
</evidence>
<dbReference type="EMBL" id="BPLR01007735">
    <property type="protein sequence ID" value="GIY19265.1"/>
    <property type="molecule type" value="Genomic_DNA"/>
</dbReference>
<keyword evidence="1" id="KW-0479">Metal-binding</keyword>
<keyword evidence="3" id="KW-0862">Zinc</keyword>
<protein>
    <submittedName>
        <fullName evidence="7">Krueppel-like factor 15</fullName>
    </submittedName>
</protein>
<evidence type="ECO:0000256" key="4">
    <source>
        <dbReference type="PROSITE-ProRule" id="PRU00042"/>
    </source>
</evidence>
<dbReference type="InterPro" id="IPR036236">
    <property type="entry name" value="Znf_C2H2_sf"/>
</dbReference>
<keyword evidence="2 4" id="KW-0863">Zinc-finger</keyword>
<feature type="domain" description="C2H2-type" evidence="6">
    <location>
        <begin position="405"/>
        <end position="434"/>
    </location>
</feature>
<proteinExistence type="predicted"/>
<dbReference type="Pfam" id="PF00096">
    <property type="entry name" value="zf-C2H2"/>
    <property type="match status" value="3"/>
</dbReference>
<evidence type="ECO:0000256" key="3">
    <source>
        <dbReference type="ARBA" id="ARBA00022833"/>
    </source>
</evidence>
<comment type="caution">
    <text evidence="7">The sequence shown here is derived from an EMBL/GenBank/DDBJ whole genome shotgun (WGS) entry which is preliminary data.</text>
</comment>
<dbReference type="SUPFAM" id="SSF57667">
    <property type="entry name" value="beta-beta-alpha zinc fingers"/>
    <property type="match status" value="2"/>
</dbReference>
<dbReference type="PANTHER" id="PTHR23235">
    <property type="entry name" value="KRUEPPEL-LIKE TRANSCRIPTION FACTOR"/>
    <property type="match status" value="1"/>
</dbReference>
<sequence length="484" mass="54039">MSKGPVHRKNSTSSQKVVSSHYLRDGVLPHQAKIEVPQHPLKISYFFIISQLNMTFVLHDSGGATLIPKDSGQPEGPVEHISGSLMLYDVKLARIFHYCPCAVEKTYAFWPVLSVNCNSSVPMPAWKSDLSGMDFLPVGSGVLVQKANSSDDDSVDSGWVEDTTFDELDAYLHENPPGWSPYCECEDSRLSLCSFCLSNSTDSLFSLPSDDSNRCDLFPASEQLLDSNQLFFDRLCPDLRDRGEDLVVLGVDLQALSSAVLSTDDIFNPLCNPVPSYHHSQNFTNNKSLPNINTNGQQQDYSFLLCNNGATSKQANNQQTQRTPAHQEWYPNLTGQPNGLAAAFGVQSMPKAPQQRQRRGGGRRAATTPDEDKIFPCPYAGCARVYSKNSHLRAHLRRHTGEKPFVCQWPGCKWRFSRSDELARHKRSHSGVKPYQCTVCTKRFGRSDHLAKHVRIHRKQGYIIPPKTNSKTSSVKVQILNPRA</sequence>
<evidence type="ECO:0000256" key="5">
    <source>
        <dbReference type="SAM" id="MobiDB-lite"/>
    </source>
</evidence>
<evidence type="ECO:0000313" key="8">
    <source>
        <dbReference type="Proteomes" id="UP001054945"/>
    </source>
</evidence>
<dbReference type="InterPro" id="IPR013087">
    <property type="entry name" value="Znf_C2H2_type"/>
</dbReference>
<dbReference type="Proteomes" id="UP001054945">
    <property type="component" value="Unassembled WGS sequence"/>
</dbReference>
<keyword evidence="8" id="KW-1185">Reference proteome</keyword>
<name>A0AAV4RGC2_CAEEX</name>
<reference evidence="7 8" key="1">
    <citation type="submission" date="2021-06" db="EMBL/GenBank/DDBJ databases">
        <title>Caerostris extrusa draft genome.</title>
        <authorList>
            <person name="Kono N."/>
            <person name="Arakawa K."/>
        </authorList>
    </citation>
    <scope>NUCLEOTIDE SEQUENCE [LARGE SCALE GENOMIC DNA]</scope>
</reference>
<dbReference type="SMART" id="SM00355">
    <property type="entry name" value="ZnF_C2H2"/>
    <property type="match status" value="3"/>
</dbReference>
<dbReference type="PROSITE" id="PS00028">
    <property type="entry name" value="ZINC_FINGER_C2H2_1"/>
    <property type="match status" value="3"/>
</dbReference>
<feature type="domain" description="C2H2-type" evidence="6">
    <location>
        <begin position="375"/>
        <end position="404"/>
    </location>
</feature>
<evidence type="ECO:0000259" key="6">
    <source>
        <dbReference type="PROSITE" id="PS50157"/>
    </source>
</evidence>
<dbReference type="GO" id="GO:0008270">
    <property type="term" value="F:zinc ion binding"/>
    <property type="evidence" value="ECO:0007669"/>
    <property type="project" value="UniProtKB-KW"/>
</dbReference>
<accession>A0AAV4RGC2</accession>
<evidence type="ECO:0000313" key="7">
    <source>
        <dbReference type="EMBL" id="GIY19265.1"/>
    </source>
</evidence>